<dbReference type="EMBL" id="HBUF01196116">
    <property type="protein sequence ID" value="CAG6660114.1"/>
    <property type="molecule type" value="Transcribed_RNA"/>
</dbReference>
<dbReference type="AlphaFoldDB" id="A0A8D8RZC0"/>
<name>A0A8D8RZC0_9HEMI</name>
<dbReference type="EMBL" id="HBUF01196115">
    <property type="protein sequence ID" value="CAG6660113.1"/>
    <property type="molecule type" value="Transcribed_RNA"/>
</dbReference>
<accession>A0A8D8RZC0</accession>
<evidence type="ECO:0000256" key="1">
    <source>
        <dbReference type="SAM" id="Phobius"/>
    </source>
</evidence>
<reference evidence="2" key="1">
    <citation type="submission" date="2021-05" db="EMBL/GenBank/DDBJ databases">
        <authorList>
            <person name="Alioto T."/>
            <person name="Alioto T."/>
            <person name="Gomez Garrido J."/>
        </authorList>
    </citation>
    <scope>NUCLEOTIDE SEQUENCE</scope>
</reference>
<keyword evidence="1" id="KW-0472">Membrane</keyword>
<feature type="transmembrane region" description="Helical" evidence="1">
    <location>
        <begin position="88"/>
        <end position="115"/>
    </location>
</feature>
<protein>
    <submittedName>
        <fullName evidence="2">Uncharacterized protein</fullName>
    </submittedName>
</protein>
<keyword evidence="1" id="KW-0812">Transmembrane</keyword>
<feature type="transmembrane region" description="Helical" evidence="1">
    <location>
        <begin position="50"/>
        <end position="68"/>
    </location>
</feature>
<organism evidence="2">
    <name type="scientific">Cacopsylla melanoneura</name>
    <dbReference type="NCBI Taxonomy" id="428564"/>
    <lineage>
        <taxon>Eukaryota</taxon>
        <taxon>Metazoa</taxon>
        <taxon>Ecdysozoa</taxon>
        <taxon>Arthropoda</taxon>
        <taxon>Hexapoda</taxon>
        <taxon>Insecta</taxon>
        <taxon>Pterygota</taxon>
        <taxon>Neoptera</taxon>
        <taxon>Paraneoptera</taxon>
        <taxon>Hemiptera</taxon>
        <taxon>Sternorrhyncha</taxon>
        <taxon>Psylloidea</taxon>
        <taxon>Psyllidae</taxon>
        <taxon>Psyllinae</taxon>
        <taxon>Cacopsylla</taxon>
    </lineage>
</organism>
<proteinExistence type="predicted"/>
<dbReference type="EMBL" id="HBUF01196117">
    <property type="protein sequence ID" value="CAG6660115.1"/>
    <property type="molecule type" value="Transcribed_RNA"/>
</dbReference>
<feature type="transmembrane region" description="Helical" evidence="1">
    <location>
        <begin position="26"/>
        <end position="43"/>
    </location>
</feature>
<sequence>MSLLCLSSLLLVELFAVSVVGLVFSFLSFDFLFGVLGDFLGLVKDLSSALSVLLVAGLAVSLSLLVSGCEVCSDLFVSSSLDSRFVSSLVPVFLLCISSLYAIVFSSILFSNCFVSSCSLASSLKTSLLEELVSDLSVLSSEALVIFLSELISD</sequence>
<evidence type="ECO:0000313" key="2">
    <source>
        <dbReference type="EMBL" id="CAG6660115.1"/>
    </source>
</evidence>
<keyword evidence="1" id="KW-1133">Transmembrane helix</keyword>